<dbReference type="EMBL" id="CP031417">
    <property type="protein sequence ID" value="AXK83680.1"/>
    <property type="molecule type" value="Genomic_DNA"/>
</dbReference>
<keyword evidence="1" id="KW-0472">Membrane</keyword>
<reference evidence="2 3" key="1">
    <citation type="submission" date="2018-07" db="EMBL/GenBank/DDBJ databases">
        <authorList>
            <person name="Quirk P.G."/>
            <person name="Krulwich T.A."/>
        </authorList>
    </citation>
    <scope>NUCLEOTIDE SEQUENCE [LARGE SCALE GENOMIC DNA]</scope>
    <source>
        <strain evidence="2 3">CC-BB4</strain>
    </source>
</reference>
<dbReference type="RefSeq" id="WP_115694059.1">
    <property type="nucleotide sequence ID" value="NZ_CP031417.1"/>
</dbReference>
<dbReference type="Pfam" id="PF06823">
    <property type="entry name" value="DUF1236"/>
    <property type="match status" value="1"/>
</dbReference>
<gene>
    <name evidence="2" type="ORF">DW352_26020</name>
</gene>
<dbReference type="Gene3D" id="3.10.450.160">
    <property type="entry name" value="inner membrane protein cigr"/>
    <property type="match status" value="1"/>
</dbReference>
<protein>
    <submittedName>
        <fullName evidence="2">DUF1236 domain-containing protein</fullName>
    </submittedName>
</protein>
<dbReference type="Proteomes" id="UP000254889">
    <property type="component" value="Chromosome"/>
</dbReference>
<dbReference type="AlphaFoldDB" id="A0A346A3D3"/>
<evidence type="ECO:0000256" key="1">
    <source>
        <dbReference type="SAM" id="Phobius"/>
    </source>
</evidence>
<evidence type="ECO:0000313" key="3">
    <source>
        <dbReference type="Proteomes" id="UP000254889"/>
    </source>
</evidence>
<organism evidence="2 3">
    <name type="scientific">Pseudolabrys taiwanensis</name>
    <dbReference type="NCBI Taxonomy" id="331696"/>
    <lineage>
        <taxon>Bacteria</taxon>
        <taxon>Pseudomonadati</taxon>
        <taxon>Pseudomonadota</taxon>
        <taxon>Alphaproteobacteria</taxon>
        <taxon>Hyphomicrobiales</taxon>
        <taxon>Xanthobacteraceae</taxon>
        <taxon>Pseudolabrys</taxon>
    </lineage>
</organism>
<dbReference type="OrthoDB" id="102964at2"/>
<dbReference type="InterPro" id="IPR006311">
    <property type="entry name" value="TAT_signal"/>
</dbReference>
<dbReference type="KEGG" id="ptaw:DW352_26020"/>
<feature type="transmembrane region" description="Helical" evidence="1">
    <location>
        <begin position="16"/>
        <end position="36"/>
    </location>
</feature>
<dbReference type="PROSITE" id="PS51318">
    <property type="entry name" value="TAT"/>
    <property type="match status" value="1"/>
</dbReference>
<keyword evidence="1" id="KW-1133">Transmembrane helix</keyword>
<sequence>MSEQTSRSAAPKARRAVMAWSVAAAAVLGLGAAVWLGPQSTQTADHADLEPQQIEAVKDFATSAMRAGNPNFLVSMGATVPQSVALQDMPRALGDALPAYINDQYVVVANRFVIVARNTRRIVAIVPAG</sequence>
<dbReference type="InterPro" id="IPR009642">
    <property type="entry name" value="DUF1236"/>
</dbReference>
<evidence type="ECO:0000313" key="2">
    <source>
        <dbReference type="EMBL" id="AXK83680.1"/>
    </source>
</evidence>
<name>A0A346A3D3_9HYPH</name>
<accession>A0A346A3D3</accession>
<proteinExistence type="predicted"/>
<keyword evidence="3" id="KW-1185">Reference proteome</keyword>
<keyword evidence="1" id="KW-0812">Transmembrane</keyword>